<dbReference type="PANTHER" id="PTHR46758">
    <property type="entry name" value="MYND DOMAIN-CONTAINING"/>
    <property type="match status" value="1"/>
</dbReference>
<dbReference type="InterPro" id="IPR044508">
    <property type="entry name" value="At5g50450/At1g67340-like"/>
</dbReference>
<dbReference type="EMBL" id="JAHRHJ020000010">
    <property type="protein sequence ID" value="KAH9299477.1"/>
    <property type="molecule type" value="Genomic_DNA"/>
</dbReference>
<evidence type="ECO:0000313" key="2">
    <source>
        <dbReference type="EMBL" id="KAH9299477.1"/>
    </source>
</evidence>
<reference evidence="2 3" key="1">
    <citation type="journal article" date="2021" name="Nat. Plants">
        <title>The Taxus genome provides insights into paclitaxel biosynthesis.</title>
        <authorList>
            <person name="Xiong X."/>
            <person name="Gou J."/>
            <person name="Liao Q."/>
            <person name="Li Y."/>
            <person name="Zhou Q."/>
            <person name="Bi G."/>
            <person name="Li C."/>
            <person name="Du R."/>
            <person name="Wang X."/>
            <person name="Sun T."/>
            <person name="Guo L."/>
            <person name="Liang H."/>
            <person name="Lu P."/>
            <person name="Wu Y."/>
            <person name="Zhang Z."/>
            <person name="Ro D.K."/>
            <person name="Shang Y."/>
            <person name="Huang S."/>
            <person name="Yan J."/>
        </authorList>
    </citation>
    <scope>NUCLEOTIDE SEQUENCE [LARGE SCALE GENOMIC DNA]</scope>
    <source>
        <strain evidence="2">Ta-2019</strain>
    </source>
</reference>
<comment type="caution">
    <text evidence="2">The sequence shown here is derived from an EMBL/GenBank/DDBJ whole genome shotgun (WGS) entry which is preliminary data.</text>
</comment>
<protein>
    <recommendedName>
        <fullName evidence="1">At2g35280-like TPR domain-containing protein</fullName>
    </recommendedName>
</protein>
<dbReference type="PANTHER" id="PTHR46758:SF2">
    <property type="entry name" value="OJ1485_B09.11 PROTEIN"/>
    <property type="match status" value="1"/>
</dbReference>
<sequence>MVLLKASTSVFAMEASLWSEGSHRFLRKCADAGNVEACYTLGMIRFYCLQNRDGGASVMASLHQTAKIRSQTIQRPSSDQADS</sequence>
<evidence type="ECO:0000259" key="1">
    <source>
        <dbReference type="Pfam" id="PF23310"/>
    </source>
</evidence>
<dbReference type="Pfam" id="PF23310">
    <property type="entry name" value="TPR_27"/>
    <property type="match status" value="1"/>
</dbReference>
<name>A0AA38CFT2_TAXCH</name>
<dbReference type="InterPro" id="IPR057136">
    <property type="entry name" value="At2g35280_TPR_dom"/>
</dbReference>
<dbReference type="Proteomes" id="UP000824469">
    <property type="component" value="Unassembled WGS sequence"/>
</dbReference>
<proteinExistence type="predicted"/>
<accession>A0AA38CFT2</accession>
<feature type="domain" description="At2g35280-like TPR" evidence="1">
    <location>
        <begin position="18"/>
        <end position="59"/>
    </location>
</feature>
<dbReference type="AlphaFoldDB" id="A0AA38CFT2"/>
<keyword evidence="3" id="KW-1185">Reference proteome</keyword>
<evidence type="ECO:0000313" key="3">
    <source>
        <dbReference type="Proteomes" id="UP000824469"/>
    </source>
</evidence>
<feature type="non-terminal residue" evidence="2">
    <location>
        <position position="83"/>
    </location>
</feature>
<gene>
    <name evidence="2" type="ORF">KI387_031159</name>
</gene>
<organism evidence="2 3">
    <name type="scientific">Taxus chinensis</name>
    <name type="common">Chinese yew</name>
    <name type="synonym">Taxus wallichiana var. chinensis</name>
    <dbReference type="NCBI Taxonomy" id="29808"/>
    <lineage>
        <taxon>Eukaryota</taxon>
        <taxon>Viridiplantae</taxon>
        <taxon>Streptophyta</taxon>
        <taxon>Embryophyta</taxon>
        <taxon>Tracheophyta</taxon>
        <taxon>Spermatophyta</taxon>
        <taxon>Pinopsida</taxon>
        <taxon>Pinidae</taxon>
        <taxon>Conifers II</taxon>
        <taxon>Cupressales</taxon>
        <taxon>Taxaceae</taxon>
        <taxon>Taxus</taxon>
    </lineage>
</organism>